<dbReference type="PROSITE" id="PS51186">
    <property type="entry name" value="GNAT"/>
    <property type="match status" value="1"/>
</dbReference>
<dbReference type="InterPro" id="IPR016181">
    <property type="entry name" value="Acyl_CoA_acyltransferase"/>
</dbReference>
<organism evidence="2 3">
    <name type="scientific">Rhodococcoides kyotonense</name>
    <dbReference type="NCBI Taxonomy" id="398843"/>
    <lineage>
        <taxon>Bacteria</taxon>
        <taxon>Bacillati</taxon>
        <taxon>Actinomycetota</taxon>
        <taxon>Actinomycetes</taxon>
        <taxon>Mycobacteriales</taxon>
        <taxon>Nocardiaceae</taxon>
        <taxon>Rhodococcoides</taxon>
    </lineage>
</organism>
<sequence>MSVEIRYATKADIREMSEVMARAFQVEDPVSGYFFPNDRTRPKKQRRMMSALIRHRYLPIDGAEVATIDGRIVGVSLWYPHDSPPEPWWRKAISGPHLLWAMGRGVRPGIQMDRTLLAGAPDDQAVLWVYLGIEPSLHRSGVGRALTSSIFERMDHERRITYGICKEGNIPFWTAMGFEPVGTTTIGPKGPLVYRMNRPPAQVTSGP</sequence>
<proteinExistence type="predicted"/>
<name>A0A177YAK8_9NOCA</name>
<dbReference type="SUPFAM" id="SSF55729">
    <property type="entry name" value="Acyl-CoA N-acyltransferases (Nat)"/>
    <property type="match status" value="1"/>
</dbReference>
<dbReference type="PANTHER" id="PTHR42791">
    <property type="entry name" value="GNAT FAMILY ACETYLTRANSFERASE"/>
    <property type="match status" value="1"/>
</dbReference>
<dbReference type="PANTHER" id="PTHR42791:SF1">
    <property type="entry name" value="N-ACETYLTRANSFERASE DOMAIN-CONTAINING PROTEIN"/>
    <property type="match status" value="1"/>
</dbReference>
<accession>A0A177YAK8</accession>
<evidence type="ECO:0000259" key="1">
    <source>
        <dbReference type="PROSITE" id="PS51186"/>
    </source>
</evidence>
<dbReference type="InterPro" id="IPR000182">
    <property type="entry name" value="GNAT_dom"/>
</dbReference>
<dbReference type="AlphaFoldDB" id="A0A177YAK8"/>
<keyword evidence="3" id="KW-1185">Reference proteome</keyword>
<feature type="domain" description="N-acetyltransferase" evidence="1">
    <location>
        <begin position="3"/>
        <end position="199"/>
    </location>
</feature>
<gene>
    <name evidence="2" type="ORF">A3K89_06045</name>
</gene>
<evidence type="ECO:0000313" key="3">
    <source>
        <dbReference type="Proteomes" id="UP000077519"/>
    </source>
</evidence>
<comment type="caution">
    <text evidence="2">The sequence shown here is derived from an EMBL/GenBank/DDBJ whole genome shotgun (WGS) entry which is preliminary data.</text>
</comment>
<dbReference type="GO" id="GO:0016747">
    <property type="term" value="F:acyltransferase activity, transferring groups other than amino-acyl groups"/>
    <property type="evidence" value="ECO:0007669"/>
    <property type="project" value="InterPro"/>
</dbReference>
<evidence type="ECO:0000313" key="2">
    <source>
        <dbReference type="EMBL" id="OAK52400.1"/>
    </source>
</evidence>
<protein>
    <recommendedName>
        <fullName evidence="1">N-acetyltransferase domain-containing protein</fullName>
    </recommendedName>
</protein>
<reference evidence="2 3" key="1">
    <citation type="submission" date="2016-03" db="EMBL/GenBank/DDBJ databases">
        <title>Genome sequence of Rhodococcus kyotonensis KB10.</title>
        <authorList>
            <person name="Jeong H."/>
            <person name="Hong C.E."/>
            <person name="Jo S.H."/>
            <person name="Park J.M."/>
        </authorList>
    </citation>
    <scope>NUCLEOTIDE SEQUENCE [LARGE SCALE GENOMIC DNA]</scope>
    <source>
        <strain evidence="2 3">KB10</strain>
    </source>
</reference>
<dbReference type="EMBL" id="LVHI01000023">
    <property type="protein sequence ID" value="OAK52400.1"/>
    <property type="molecule type" value="Genomic_DNA"/>
</dbReference>
<dbReference type="Gene3D" id="3.40.630.30">
    <property type="match status" value="1"/>
</dbReference>
<dbReference type="Proteomes" id="UP000077519">
    <property type="component" value="Unassembled WGS sequence"/>
</dbReference>
<dbReference type="RefSeq" id="WP_068427712.1">
    <property type="nucleotide sequence ID" value="NZ_LVHI01000023.1"/>
</dbReference>
<dbReference type="InterPro" id="IPR052523">
    <property type="entry name" value="Trichothecene_AcTrans"/>
</dbReference>